<dbReference type="EMBL" id="BASG01000009">
    <property type="protein sequence ID" value="GAD13205.1"/>
    <property type="molecule type" value="Genomic_DNA"/>
</dbReference>
<protein>
    <recommendedName>
        <fullName evidence="3">Abortive phage infection protein</fullName>
    </recommendedName>
</protein>
<evidence type="ECO:0008006" key="3">
    <source>
        <dbReference type="Google" id="ProtNLM"/>
    </source>
</evidence>
<gene>
    <name evidence="1" type="ORF">GBL_1422</name>
</gene>
<dbReference type="AlphaFoldDB" id="U2X3B1"/>
<comment type="caution">
    <text evidence="1">The sequence shown here is derived from an EMBL/GenBank/DDBJ whole genome shotgun (WGS) entry which is preliminary data.</text>
</comment>
<proteinExistence type="predicted"/>
<dbReference type="Proteomes" id="UP000016424">
    <property type="component" value="Unassembled WGS sequence"/>
</dbReference>
<evidence type="ECO:0000313" key="2">
    <source>
        <dbReference type="Proteomes" id="UP000016424"/>
    </source>
</evidence>
<evidence type="ECO:0000313" key="1">
    <source>
        <dbReference type="EMBL" id="GAD13205.1"/>
    </source>
</evidence>
<sequence length="69" mass="7839">MGGHAMDEALAAKQIDELRNGIISELLVKKEDFPVFRAVLVKQPDFKRFRGIAQRGGHVIYHYMDAPRS</sequence>
<reference evidence="2" key="1">
    <citation type="journal article" date="2013" name="Genome Announc.">
        <title>Draft Genome Sequence of Geobacillus kaustophilus GBlys, a Lysogenic Strain with Bacteriophage phiOH2.</title>
        <authorList>
            <person name="Doi K."/>
            <person name="Mori K."/>
            <person name="Martono H."/>
            <person name="Nagayoshi Y."/>
            <person name="Fujino Y."/>
            <person name="Tashiro K."/>
            <person name="Kuhara S."/>
            <person name="Ohshima T."/>
        </authorList>
    </citation>
    <scope>NUCLEOTIDE SEQUENCE [LARGE SCALE GENOMIC DNA]</scope>
    <source>
        <strain evidence="2">GBlys</strain>
    </source>
</reference>
<accession>U2X3B1</accession>
<name>U2X3B1_GEOKU</name>
<organism evidence="1 2">
    <name type="scientific">Geobacillus kaustophilus GBlys</name>
    <dbReference type="NCBI Taxonomy" id="1337888"/>
    <lineage>
        <taxon>Bacteria</taxon>
        <taxon>Bacillati</taxon>
        <taxon>Bacillota</taxon>
        <taxon>Bacilli</taxon>
        <taxon>Bacillales</taxon>
        <taxon>Anoxybacillaceae</taxon>
        <taxon>Geobacillus</taxon>
        <taxon>Geobacillus thermoleovorans group</taxon>
    </lineage>
</organism>